<organism evidence="1 2">
    <name type="scientific">Rhodovulum sulfidophilum</name>
    <name type="common">Rhodobacter sulfidophilus</name>
    <dbReference type="NCBI Taxonomy" id="35806"/>
    <lineage>
        <taxon>Bacteria</taxon>
        <taxon>Pseudomonadati</taxon>
        <taxon>Pseudomonadota</taxon>
        <taxon>Alphaproteobacteria</taxon>
        <taxon>Rhodobacterales</taxon>
        <taxon>Paracoccaceae</taxon>
        <taxon>Rhodovulum</taxon>
    </lineage>
</organism>
<gene>
    <name evidence="1" type="ORF">DI556_20700</name>
</gene>
<comment type="caution">
    <text evidence="1">The sequence shown here is derived from an EMBL/GenBank/DDBJ whole genome shotgun (WGS) entry which is preliminary data.</text>
</comment>
<protein>
    <submittedName>
        <fullName evidence="1">Virulence protein</fullName>
    </submittedName>
</protein>
<evidence type="ECO:0000313" key="1">
    <source>
        <dbReference type="EMBL" id="PZQ46297.1"/>
    </source>
</evidence>
<dbReference type="Pfam" id="PF07015">
    <property type="entry name" value="VirC1"/>
    <property type="match status" value="1"/>
</dbReference>
<dbReference type="PIRSF" id="PIRSF009320">
    <property type="entry name" value="Nuc_binding_HP_1000"/>
    <property type="match status" value="1"/>
</dbReference>
<dbReference type="PANTHER" id="PTHR13696:SF96">
    <property type="entry name" value="COBQ_COBB_MIND_PARA NUCLEOTIDE BINDING DOMAIN-CONTAINING PROTEIN"/>
    <property type="match status" value="1"/>
</dbReference>
<evidence type="ECO:0000313" key="2">
    <source>
        <dbReference type="Proteomes" id="UP000249185"/>
    </source>
</evidence>
<name>A0A2W5PNM2_RHOSU</name>
<dbReference type="SUPFAM" id="SSF52540">
    <property type="entry name" value="P-loop containing nucleoside triphosphate hydrolases"/>
    <property type="match status" value="1"/>
</dbReference>
<dbReference type="AlphaFoldDB" id="A0A2W5PNM2"/>
<dbReference type="CDD" id="cd02042">
    <property type="entry name" value="ParAB_family"/>
    <property type="match status" value="1"/>
</dbReference>
<dbReference type="PANTHER" id="PTHR13696">
    <property type="entry name" value="P-LOOP CONTAINING NUCLEOSIDE TRIPHOSPHATE HYDROLASE"/>
    <property type="match status" value="1"/>
</dbReference>
<dbReference type="EMBL" id="QFPW01000027">
    <property type="protein sequence ID" value="PZQ46297.1"/>
    <property type="molecule type" value="Genomic_DNA"/>
</dbReference>
<dbReference type="InterPro" id="IPR027417">
    <property type="entry name" value="P-loop_NTPase"/>
</dbReference>
<accession>A0A2W5PNM2</accession>
<reference evidence="1 2" key="1">
    <citation type="submission" date="2017-08" db="EMBL/GenBank/DDBJ databases">
        <title>Infants hospitalized years apart are colonized by the same room-sourced microbial strains.</title>
        <authorList>
            <person name="Brooks B."/>
            <person name="Olm M.R."/>
            <person name="Firek B.A."/>
            <person name="Baker R."/>
            <person name="Thomas B.C."/>
            <person name="Morowitz M.J."/>
            <person name="Banfield J.F."/>
        </authorList>
    </citation>
    <scope>NUCLEOTIDE SEQUENCE [LARGE SCALE GENOMIC DNA]</scope>
    <source>
        <strain evidence="1">S2_005_002_R2_34</strain>
    </source>
</reference>
<dbReference type="Proteomes" id="UP000249185">
    <property type="component" value="Unassembled WGS sequence"/>
</dbReference>
<dbReference type="InterPro" id="IPR050678">
    <property type="entry name" value="DNA_Partitioning_ATPase"/>
</dbReference>
<dbReference type="InterPro" id="IPR009744">
    <property type="entry name" value="VirC1"/>
</dbReference>
<proteinExistence type="predicted"/>
<sequence>MKVISFVSFKGGAGKTTALMAIASVLAQRGDRLGLFEADENKPLERWRTNARAVGTWDEAACGLYPCRDEEAFEVSLAAAEEDGRDYVLIDTAGGGSDLNSALIVNSDIVILPTTLSSIDLLATVDTYQYISKALARRISHKIDARFLLTRFPQSRLKTAEQTNLLAVGPMPQFDNRLTERGAYADLVATGLLGRYHDRLSQAPAHRLLAGHVAVAMSEARDLTSEIVGSL</sequence>
<dbReference type="Gene3D" id="3.40.50.300">
    <property type="entry name" value="P-loop containing nucleotide triphosphate hydrolases"/>
    <property type="match status" value="1"/>
</dbReference>